<reference evidence="5 6" key="1">
    <citation type="submission" date="2019-09" db="EMBL/GenBank/DDBJ databases">
        <title>Bird 10,000 Genomes (B10K) Project - Family phase.</title>
        <authorList>
            <person name="Zhang G."/>
        </authorList>
    </citation>
    <scope>NUCLEOTIDE SEQUENCE [LARGE SCALE GENOMIC DNA]</scope>
    <source>
        <strain evidence="5">B10K-DU-001-21</strain>
        <tissue evidence="5">Muscle</tissue>
    </source>
</reference>
<evidence type="ECO:0000313" key="6">
    <source>
        <dbReference type="Proteomes" id="UP000578343"/>
    </source>
</evidence>
<comment type="similarity">
    <text evidence="2 4">Belongs to the actin family.</text>
</comment>
<dbReference type="InterPro" id="IPR004000">
    <property type="entry name" value="Actin"/>
</dbReference>
<keyword evidence="6" id="KW-1185">Reference proteome</keyword>
<keyword evidence="3" id="KW-0206">Cytoskeleton</keyword>
<keyword evidence="3" id="KW-0963">Cytoplasm</keyword>
<feature type="non-terminal residue" evidence="5">
    <location>
        <position position="1"/>
    </location>
</feature>
<organism evidence="5 6">
    <name type="scientific">Baryphthengus martii</name>
    <name type="common">Rufous motmot</name>
    <dbReference type="NCBI Taxonomy" id="176943"/>
    <lineage>
        <taxon>Eukaryota</taxon>
        <taxon>Metazoa</taxon>
        <taxon>Chordata</taxon>
        <taxon>Craniata</taxon>
        <taxon>Vertebrata</taxon>
        <taxon>Euteleostomi</taxon>
        <taxon>Archelosauria</taxon>
        <taxon>Archosauria</taxon>
        <taxon>Dinosauria</taxon>
        <taxon>Saurischia</taxon>
        <taxon>Theropoda</taxon>
        <taxon>Coelurosauria</taxon>
        <taxon>Aves</taxon>
        <taxon>Neognathae</taxon>
        <taxon>Neoaves</taxon>
        <taxon>Telluraves</taxon>
        <taxon>Coraciimorphae</taxon>
        <taxon>Coraciiformes</taxon>
        <taxon>Momotidae</taxon>
        <taxon>Baryphthengus</taxon>
    </lineage>
</organism>
<dbReference type="SUPFAM" id="SSF53067">
    <property type="entry name" value="Actin-like ATPase domain"/>
    <property type="match status" value="2"/>
</dbReference>
<dbReference type="Proteomes" id="UP000578343">
    <property type="component" value="Unassembled WGS sequence"/>
</dbReference>
<dbReference type="PANTHER" id="PTHR11937">
    <property type="entry name" value="ACTIN"/>
    <property type="match status" value="1"/>
</dbReference>
<dbReference type="GO" id="GO:0005856">
    <property type="term" value="C:cytoskeleton"/>
    <property type="evidence" value="ECO:0007669"/>
    <property type="project" value="UniProtKB-SubCell"/>
</dbReference>
<evidence type="ECO:0000256" key="4">
    <source>
        <dbReference type="RuleBase" id="RU000487"/>
    </source>
</evidence>
<dbReference type="FunFam" id="3.90.640.10:FF:000007">
    <property type="entry name" value="Actin like 7B"/>
    <property type="match status" value="1"/>
</dbReference>
<gene>
    <name evidence="5" type="primary">Actl9</name>
    <name evidence="5" type="ORF">BARMAR_R14400</name>
</gene>
<dbReference type="AlphaFoldDB" id="A0A7K9E2N2"/>
<dbReference type="SMART" id="SM00268">
    <property type="entry name" value="ACTIN"/>
    <property type="match status" value="1"/>
</dbReference>
<dbReference type="InterPro" id="IPR043129">
    <property type="entry name" value="ATPase_NBD"/>
</dbReference>
<evidence type="ECO:0000256" key="2">
    <source>
        <dbReference type="ARBA" id="ARBA00006752"/>
    </source>
</evidence>
<feature type="non-terminal residue" evidence="5">
    <location>
        <position position="369"/>
    </location>
</feature>
<protein>
    <submittedName>
        <fullName evidence="5">ACTL9 protein</fullName>
    </submittedName>
</protein>
<evidence type="ECO:0000256" key="1">
    <source>
        <dbReference type="ARBA" id="ARBA00004245"/>
    </source>
</evidence>
<evidence type="ECO:0000313" key="5">
    <source>
        <dbReference type="EMBL" id="NXG70993.1"/>
    </source>
</evidence>
<comment type="caution">
    <text evidence="5">The sequence shown here is derived from an EMBL/GenBank/DDBJ whole genome shotgun (WGS) entry which is preliminary data.</text>
</comment>
<evidence type="ECO:0000256" key="3">
    <source>
        <dbReference type="ARBA" id="ARBA00023212"/>
    </source>
</evidence>
<accession>A0A7K9E2N2</accession>
<dbReference type="Gene3D" id="3.90.640.10">
    <property type="entry name" value="Actin, Chain A, domain 4"/>
    <property type="match status" value="1"/>
</dbReference>
<dbReference type="Gene3D" id="3.30.420.40">
    <property type="match status" value="2"/>
</dbReference>
<proteinExistence type="inferred from homology"/>
<dbReference type="FunFam" id="3.30.420.40:FF:000050">
    <property type="entry name" value="Actin, alpha skeletal muscle"/>
    <property type="match status" value="1"/>
</dbReference>
<name>A0A7K9E2N2_BARMA</name>
<sequence length="369" mass="41241">RAGAVVIDTGTRSCRAGFSGQETPIAEINTLVSCPVAQSPGSGEDRSKAFIGEEALLYPDTEIIDPMQNGIIINWEAAKTLWQHLLEHKLQVLPEEHALLVTEPLLSPTSHREKMAEMVFESLGSPGFFVAHQPVLSTYAHGRTSGLVVDMGYATSHIVPVHEGYGLAYATERMDLAGSHLSWYLMTLLEDTGYTFSKEVSHMVENIKHKCCYVASNFERECQLPLVSCTLDFALPDGQTISLSRERFQCPEVLFNPLPNWSTSYVGIHEMARRSLDQLPEEIRSTMYKNILLCGGSSLFKGLETRLCSELLQSLPPNTEVKVAAIPLRRYSAWTGGSILSSLKNFQTWWIRKGEYDEEGPRIVHQRCY</sequence>
<dbReference type="PRINTS" id="PR00190">
    <property type="entry name" value="ACTIN"/>
</dbReference>
<dbReference type="OrthoDB" id="9932367at2759"/>
<comment type="subcellular location">
    <subcellularLocation>
        <location evidence="1">Cytoplasm</location>
        <location evidence="1">Cytoskeleton</location>
    </subcellularLocation>
</comment>
<dbReference type="Pfam" id="PF00022">
    <property type="entry name" value="Actin"/>
    <property type="match status" value="1"/>
</dbReference>
<dbReference type="EMBL" id="VWZK01005429">
    <property type="protein sequence ID" value="NXG70993.1"/>
    <property type="molecule type" value="Genomic_DNA"/>
</dbReference>